<dbReference type="KEGG" id="sth:STH328"/>
<dbReference type="Pfam" id="PF10960">
    <property type="entry name" value="Holin_BhlA"/>
    <property type="match status" value="1"/>
</dbReference>
<dbReference type="EMBL" id="AP006840">
    <property type="protein sequence ID" value="BAD39313.1"/>
    <property type="molecule type" value="Genomic_DNA"/>
</dbReference>
<organism evidence="2 3">
    <name type="scientific">Symbiobacterium thermophilum (strain DSM 24528 / JCM 14929 / IAM 14863 / T)</name>
    <dbReference type="NCBI Taxonomy" id="292459"/>
    <lineage>
        <taxon>Bacteria</taxon>
        <taxon>Bacillati</taxon>
        <taxon>Bacillota</taxon>
        <taxon>Clostridia</taxon>
        <taxon>Eubacteriales</taxon>
        <taxon>Symbiobacteriaceae</taxon>
        <taxon>Symbiobacterium</taxon>
    </lineage>
</organism>
<name>Q67SN0_SYMTH</name>
<evidence type="ECO:0000313" key="3">
    <source>
        <dbReference type="Proteomes" id="UP000000417"/>
    </source>
</evidence>
<keyword evidence="3" id="KW-1185">Reference proteome</keyword>
<evidence type="ECO:0000256" key="1">
    <source>
        <dbReference type="SAM" id="Phobius"/>
    </source>
</evidence>
<dbReference type="HOGENOM" id="CLU_2653158_0_0_9"/>
<keyword evidence="1" id="KW-0472">Membrane</keyword>
<protein>
    <recommendedName>
        <fullName evidence="4">Bacteriocin</fullName>
    </recommendedName>
</protein>
<keyword evidence="1" id="KW-1133">Transmembrane helix</keyword>
<reference evidence="2 3" key="1">
    <citation type="journal article" date="2004" name="Nucleic Acids Res.">
        <title>Genome sequence of Symbiobacterium thermophilum, an uncultivable bacterium that depends on microbial commensalism.</title>
        <authorList>
            <person name="Ueda K."/>
            <person name="Yamashita A."/>
            <person name="Ishikawa J."/>
            <person name="Shimada M."/>
            <person name="Watsuji T."/>
            <person name="Morimura K."/>
            <person name="Ikeda H."/>
            <person name="Hattori M."/>
            <person name="Beppu T."/>
        </authorList>
    </citation>
    <scope>NUCLEOTIDE SEQUENCE [LARGE SCALE GENOMIC DNA]</scope>
    <source>
        <strain evidence="3">T / IAM 14863</strain>
    </source>
</reference>
<dbReference type="InterPro" id="IPR024405">
    <property type="entry name" value="Phage_BhlA/UviB"/>
</dbReference>
<proteinExistence type="predicted"/>
<gene>
    <name evidence="2" type="ordered locus">STH328</name>
</gene>
<accession>Q67SN0</accession>
<dbReference type="AlphaFoldDB" id="Q67SN0"/>
<keyword evidence="1" id="KW-0812">Transmembrane</keyword>
<evidence type="ECO:0000313" key="2">
    <source>
        <dbReference type="EMBL" id="BAD39313.1"/>
    </source>
</evidence>
<dbReference type="Proteomes" id="UP000000417">
    <property type="component" value="Chromosome"/>
</dbReference>
<evidence type="ECO:0008006" key="4">
    <source>
        <dbReference type="Google" id="ProtNLM"/>
    </source>
</evidence>
<dbReference type="STRING" id="292459.STH328"/>
<sequence>MQAAGSEVRRMEEGLMKLAIEQGLWAALFVGLLLWTLRQNNARETRYLEIIKTLGEEVRARLDRLESLASRGRRDE</sequence>
<feature type="transmembrane region" description="Helical" evidence="1">
    <location>
        <begin position="18"/>
        <end position="37"/>
    </location>
</feature>